<proteinExistence type="predicted"/>
<evidence type="ECO:0000313" key="1">
    <source>
        <dbReference type="EMBL" id="CNE67571.1"/>
    </source>
</evidence>
<sequence length="72" mass="7962">MVSLAAYLVALNNREEAAKKIEVTIHPMYAMHEITATNRIQPITFLNFDLSDGLNVLPKKSTSVCFRSPVAA</sequence>
<comment type="caution">
    <text evidence="1">The sequence shown here is derived from an EMBL/GenBank/DDBJ whole genome shotgun (WGS) entry which is preliminary data.</text>
</comment>
<accession>A0ABM9SIC8</accession>
<organism evidence="1 2">
    <name type="scientific">Yersinia enterocolitica</name>
    <dbReference type="NCBI Taxonomy" id="630"/>
    <lineage>
        <taxon>Bacteria</taxon>
        <taxon>Pseudomonadati</taxon>
        <taxon>Pseudomonadota</taxon>
        <taxon>Gammaproteobacteria</taxon>
        <taxon>Enterobacterales</taxon>
        <taxon>Yersiniaceae</taxon>
        <taxon>Yersinia</taxon>
    </lineage>
</organism>
<gene>
    <name evidence="1" type="ORF">ERS137959_04403</name>
</gene>
<name>A0ABM9SIC8_YEREN</name>
<reference evidence="1 2" key="1">
    <citation type="submission" date="2015-03" db="EMBL/GenBank/DDBJ databases">
        <authorList>
            <consortium name="Pathogen Informatics"/>
            <person name="Murphy D."/>
        </authorList>
    </citation>
    <scope>NUCLEOTIDE SEQUENCE [LARGE SCALE GENOMIC DNA]</scope>
    <source>
        <strain evidence="1 2">IP05342</strain>
    </source>
</reference>
<evidence type="ECO:0000313" key="2">
    <source>
        <dbReference type="Proteomes" id="UP000041601"/>
    </source>
</evidence>
<dbReference type="EMBL" id="CPXJ01000092">
    <property type="protein sequence ID" value="CNE67571.1"/>
    <property type="molecule type" value="Genomic_DNA"/>
</dbReference>
<dbReference type="Proteomes" id="UP000041601">
    <property type="component" value="Unassembled WGS sequence"/>
</dbReference>
<keyword evidence="2" id="KW-1185">Reference proteome</keyword>
<protein>
    <submittedName>
        <fullName evidence="1">Uncharacterized protein</fullName>
    </submittedName>
</protein>